<dbReference type="InterPro" id="IPR037264">
    <property type="entry name" value="TFIID_NTD2_sf"/>
</dbReference>
<feature type="domain" description="TFIID subunit TAF5 NTD2" evidence="8">
    <location>
        <begin position="79"/>
        <end position="184"/>
    </location>
</feature>
<dbReference type="SUPFAM" id="SSF160897">
    <property type="entry name" value="Taf5 N-terminal domain-like"/>
    <property type="match status" value="1"/>
</dbReference>
<dbReference type="GeneID" id="63807226"/>
<dbReference type="RefSeq" id="XP_040741094.1">
    <property type="nucleotide sequence ID" value="XM_040890578.1"/>
</dbReference>
<feature type="repeat" description="WD" evidence="6">
    <location>
        <begin position="503"/>
        <end position="530"/>
    </location>
</feature>
<dbReference type="CDD" id="cd08044">
    <property type="entry name" value="TAF5_NTD2"/>
    <property type="match status" value="1"/>
</dbReference>
<dbReference type="Gene3D" id="1.25.40.500">
    <property type="entry name" value="TFIID subunit TAF5, NTD2 domain"/>
    <property type="match status" value="1"/>
</dbReference>
<keyword evidence="3 6" id="KW-0853">WD repeat</keyword>
<feature type="region of interest" description="Disordered" evidence="7">
    <location>
        <begin position="1"/>
        <end position="28"/>
    </location>
</feature>
<evidence type="ECO:0000256" key="3">
    <source>
        <dbReference type="ARBA" id="ARBA00022574"/>
    </source>
</evidence>
<dbReference type="SMART" id="SM00667">
    <property type="entry name" value="LisH"/>
    <property type="match status" value="1"/>
</dbReference>
<gene>
    <name evidence="9" type="ORF">DL89DRAFT_294946</name>
</gene>
<sequence length="600" mass="66506">MRPAKDTDGTSGDAGGSSSSKARTSQKQVEKIVLQYLQDKGYKEAEKALRNDAKLEGSESTLADLASGFPANEVGADASDAYNQSYGSLRRWIDSSLDVYKHELYAASYPVFVHAYLDLLMRGLGEKAQEFIDKYSGDHMNAEHVRSNELAKAYRDNKYMVRMTRVGFELLLSFLQDHQYTLLMRSLRGRLQTWASPGHTQNQIDAFNAQPVALGPAPIDPFVREQDEAATESAALLSEFGKIKQEGVAGAVPMPPARGRDRVALGPAALPSVCMYTLHNTGGTLNCTDAWTHEPLRRLKSSVYAPAVTSERDLEAAREPTGGESRRLVGHAGAVYGLDISFDNRYMISASEDRTARLWSLETLTNVVSYKGHNYPVWDASFAPQGFYFATASHDRTARLWSCDHIYALRIFAGHLSDVNCVRFHPKQQVRGHRIQRQVCASLGRAARQLRACLHLATRARSTLWPFRPTAASWRRLARTWTVNVWDLGSGRRMEQLAGHTGPEGTLLVSGGADETVRAWSINRSPDASDHPIVVHRREHPATSDKDAAAKKRDAAGLWKAKKVQESEALLATWRTKSTPIYDIMMTKRNLAVATGAFTL</sequence>
<dbReference type="InterPro" id="IPR036322">
    <property type="entry name" value="WD40_repeat_dom_sf"/>
</dbReference>
<organism evidence="9 10">
    <name type="scientific">Linderina pennispora</name>
    <dbReference type="NCBI Taxonomy" id="61395"/>
    <lineage>
        <taxon>Eukaryota</taxon>
        <taxon>Fungi</taxon>
        <taxon>Fungi incertae sedis</taxon>
        <taxon>Zoopagomycota</taxon>
        <taxon>Kickxellomycotina</taxon>
        <taxon>Kickxellomycetes</taxon>
        <taxon>Kickxellales</taxon>
        <taxon>Kickxellaceae</taxon>
        <taxon>Linderina</taxon>
    </lineage>
</organism>
<dbReference type="Pfam" id="PF00400">
    <property type="entry name" value="WD40"/>
    <property type="match status" value="2"/>
</dbReference>
<dbReference type="EMBL" id="MCFD01000013">
    <property type="protein sequence ID" value="ORX67172.1"/>
    <property type="molecule type" value="Genomic_DNA"/>
</dbReference>
<comment type="similarity">
    <text evidence="2">Belongs to the WD repeat TAF5 family.</text>
</comment>
<dbReference type="SUPFAM" id="SSF50978">
    <property type="entry name" value="WD40 repeat-like"/>
    <property type="match status" value="1"/>
</dbReference>
<reference evidence="9 10" key="1">
    <citation type="submission" date="2016-07" db="EMBL/GenBank/DDBJ databases">
        <title>Pervasive Adenine N6-methylation of Active Genes in Fungi.</title>
        <authorList>
            <consortium name="DOE Joint Genome Institute"/>
            <person name="Mondo S.J."/>
            <person name="Dannebaum R.O."/>
            <person name="Kuo R.C."/>
            <person name="Labutti K."/>
            <person name="Haridas S."/>
            <person name="Kuo A."/>
            <person name="Salamov A."/>
            <person name="Ahrendt S.R."/>
            <person name="Lipzen A."/>
            <person name="Sullivan W."/>
            <person name="Andreopoulos W.B."/>
            <person name="Clum A."/>
            <person name="Lindquist E."/>
            <person name="Daum C."/>
            <person name="Ramamoorthy G.K."/>
            <person name="Gryganskyi A."/>
            <person name="Culley D."/>
            <person name="Magnuson J.K."/>
            <person name="James T.Y."/>
            <person name="O'Malley M.A."/>
            <person name="Stajich J.E."/>
            <person name="Spatafora J.W."/>
            <person name="Visel A."/>
            <person name="Grigoriev I.V."/>
        </authorList>
    </citation>
    <scope>NUCLEOTIDE SEQUENCE [LARGE SCALE GENOMIC DNA]</scope>
    <source>
        <strain evidence="9 10">ATCC 12442</strain>
    </source>
</reference>
<comment type="caution">
    <text evidence="9">The sequence shown here is derived from an EMBL/GenBank/DDBJ whole genome shotgun (WGS) entry which is preliminary data.</text>
</comment>
<dbReference type="PANTHER" id="PTHR19879:SF1">
    <property type="entry name" value="CANNONBALL-RELATED"/>
    <property type="match status" value="1"/>
</dbReference>
<dbReference type="InterPro" id="IPR020472">
    <property type="entry name" value="WD40_PAC1"/>
</dbReference>
<evidence type="ECO:0000256" key="5">
    <source>
        <dbReference type="ARBA" id="ARBA00023242"/>
    </source>
</evidence>
<dbReference type="Proteomes" id="UP000193922">
    <property type="component" value="Unassembled WGS sequence"/>
</dbReference>
<evidence type="ECO:0000259" key="8">
    <source>
        <dbReference type="Pfam" id="PF04494"/>
    </source>
</evidence>
<keyword evidence="10" id="KW-1185">Reference proteome</keyword>
<proteinExistence type="inferred from homology"/>
<name>A0A1Y1W119_9FUNG</name>
<dbReference type="STRING" id="61395.A0A1Y1W119"/>
<evidence type="ECO:0000256" key="1">
    <source>
        <dbReference type="ARBA" id="ARBA00004123"/>
    </source>
</evidence>
<dbReference type="PROSITE" id="PS50082">
    <property type="entry name" value="WD_REPEATS_2"/>
    <property type="match status" value="3"/>
</dbReference>
<keyword evidence="4" id="KW-0677">Repeat</keyword>
<dbReference type="AlphaFoldDB" id="A0A1Y1W119"/>
<evidence type="ECO:0000256" key="2">
    <source>
        <dbReference type="ARBA" id="ARBA00009435"/>
    </source>
</evidence>
<protein>
    <submittedName>
        <fullName evidence="9">WD40 repeat-like protein</fullName>
    </submittedName>
</protein>
<evidence type="ECO:0000256" key="6">
    <source>
        <dbReference type="PROSITE-ProRule" id="PRU00221"/>
    </source>
</evidence>
<dbReference type="OrthoDB" id="10266330at2759"/>
<dbReference type="Pfam" id="PF04494">
    <property type="entry name" value="TFIID_NTD2"/>
    <property type="match status" value="1"/>
</dbReference>
<evidence type="ECO:0000256" key="4">
    <source>
        <dbReference type="ARBA" id="ARBA00022737"/>
    </source>
</evidence>
<feature type="repeat" description="WD" evidence="6">
    <location>
        <begin position="328"/>
        <end position="369"/>
    </location>
</feature>
<dbReference type="PROSITE" id="PS50294">
    <property type="entry name" value="WD_REPEATS_REGION"/>
    <property type="match status" value="2"/>
</dbReference>
<dbReference type="InterPro" id="IPR001680">
    <property type="entry name" value="WD40_rpt"/>
</dbReference>
<dbReference type="InterPro" id="IPR007582">
    <property type="entry name" value="TFIID_NTD2"/>
</dbReference>
<evidence type="ECO:0000256" key="7">
    <source>
        <dbReference type="SAM" id="MobiDB-lite"/>
    </source>
</evidence>
<dbReference type="InterPro" id="IPR015943">
    <property type="entry name" value="WD40/YVTN_repeat-like_dom_sf"/>
</dbReference>
<comment type="subcellular location">
    <subcellularLocation>
        <location evidence="1">Nucleus</location>
    </subcellularLocation>
</comment>
<dbReference type="PRINTS" id="PR00320">
    <property type="entry name" value="GPROTEINBRPT"/>
</dbReference>
<dbReference type="SMART" id="SM00320">
    <property type="entry name" value="WD40"/>
    <property type="match status" value="3"/>
</dbReference>
<dbReference type="PROSITE" id="PS50896">
    <property type="entry name" value="LISH"/>
    <property type="match status" value="1"/>
</dbReference>
<dbReference type="Gene3D" id="2.130.10.10">
    <property type="entry name" value="YVTN repeat-like/Quinoprotein amine dehydrogenase"/>
    <property type="match status" value="2"/>
</dbReference>
<keyword evidence="5" id="KW-0539">Nucleus</keyword>
<evidence type="ECO:0000313" key="10">
    <source>
        <dbReference type="Proteomes" id="UP000193922"/>
    </source>
</evidence>
<dbReference type="GO" id="GO:0005669">
    <property type="term" value="C:transcription factor TFIID complex"/>
    <property type="evidence" value="ECO:0007669"/>
    <property type="project" value="TreeGrafter"/>
</dbReference>
<feature type="repeat" description="WD" evidence="6">
    <location>
        <begin position="370"/>
        <end position="402"/>
    </location>
</feature>
<dbReference type="GO" id="GO:0016251">
    <property type="term" value="F:RNA polymerase II general transcription initiation factor activity"/>
    <property type="evidence" value="ECO:0007669"/>
    <property type="project" value="TreeGrafter"/>
</dbReference>
<dbReference type="GO" id="GO:0006367">
    <property type="term" value="P:transcription initiation at RNA polymerase II promoter"/>
    <property type="evidence" value="ECO:0007669"/>
    <property type="project" value="TreeGrafter"/>
</dbReference>
<evidence type="ECO:0000313" key="9">
    <source>
        <dbReference type="EMBL" id="ORX67172.1"/>
    </source>
</evidence>
<dbReference type="InterPro" id="IPR006594">
    <property type="entry name" value="LisH"/>
</dbReference>
<dbReference type="PANTHER" id="PTHR19879">
    <property type="entry name" value="TRANSCRIPTION INITIATION FACTOR TFIID"/>
    <property type="match status" value="1"/>
</dbReference>
<accession>A0A1Y1W119</accession>